<evidence type="ECO:0000256" key="2">
    <source>
        <dbReference type="ARBA" id="ARBA00022448"/>
    </source>
</evidence>
<evidence type="ECO:0000313" key="6">
    <source>
        <dbReference type="EMBL" id="KAJ8317328.1"/>
    </source>
</evidence>
<feature type="compositionally biased region" description="Basic and acidic residues" evidence="5">
    <location>
        <begin position="1"/>
        <end position="16"/>
    </location>
</feature>
<feature type="region of interest" description="Disordered" evidence="5">
    <location>
        <begin position="1"/>
        <end position="57"/>
    </location>
</feature>
<gene>
    <name evidence="6" type="ORF">KUTeg_005232</name>
</gene>
<sequence length="88" mass="9784">MVPKYDHYGLKKKVPEEEGMMQPDDTEGRIGRKKKTAAELAAEANKDSDDEDEFTKLPNFGELSSKVQDLPQKLAQGVGEVSEKCSLQ</sequence>
<accession>A0ABQ9FJ42</accession>
<name>A0ABQ9FJ42_TEGGR</name>
<evidence type="ECO:0000256" key="1">
    <source>
        <dbReference type="ARBA" id="ARBA00005396"/>
    </source>
</evidence>
<dbReference type="InterPro" id="IPR008849">
    <property type="entry name" value="Synaphin"/>
</dbReference>
<dbReference type="EMBL" id="JARBDR010000246">
    <property type="protein sequence ID" value="KAJ8317328.1"/>
    <property type="molecule type" value="Genomic_DNA"/>
</dbReference>
<protein>
    <submittedName>
        <fullName evidence="6">Uncharacterized protein</fullName>
    </submittedName>
</protein>
<keyword evidence="4" id="KW-0532">Neurotransmitter transport</keyword>
<evidence type="ECO:0000256" key="3">
    <source>
        <dbReference type="ARBA" id="ARBA00022483"/>
    </source>
</evidence>
<evidence type="ECO:0000313" key="7">
    <source>
        <dbReference type="Proteomes" id="UP001217089"/>
    </source>
</evidence>
<dbReference type="Proteomes" id="UP001217089">
    <property type="component" value="Unassembled WGS sequence"/>
</dbReference>
<comment type="similarity">
    <text evidence="1">Belongs to the complexin/synaphin family.</text>
</comment>
<reference evidence="6 7" key="1">
    <citation type="submission" date="2022-12" db="EMBL/GenBank/DDBJ databases">
        <title>Chromosome-level genome of Tegillarca granosa.</title>
        <authorList>
            <person name="Kim J."/>
        </authorList>
    </citation>
    <scope>NUCLEOTIDE SEQUENCE [LARGE SCALE GENOMIC DNA]</scope>
    <source>
        <strain evidence="6">Teg-2019</strain>
        <tissue evidence="6">Adductor muscle</tissue>
    </source>
</reference>
<keyword evidence="7" id="KW-1185">Reference proteome</keyword>
<dbReference type="Pfam" id="PF05835">
    <property type="entry name" value="Synaphin"/>
    <property type="match status" value="1"/>
</dbReference>
<organism evidence="6 7">
    <name type="scientific">Tegillarca granosa</name>
    <name type="common">Malaysian cockle</name>
    <name type="synonym">Anadara granosa</name>
    <dbReference type="NCBI Taxonomy" id="220873"/>
    <lineage>
        <taxon>Eukaryota</taxon>
        <taxon>Metazoa</taxon>
        <taxon>Spiralia</taxon>
        <taxon>Lophotrochozoa</taxon>
        <taxon>Mollusca</taxon>
        <taxon>Bivalvia</taxon>
        <taxon>Autobranchia</taxon>
        <taxon>Pteriomorphia</taxon>
        <taxon>Arcoida</taxon>
        <taxon>Arcoidea</taxon>
        <taxon>Arcidae</taxon>
        <taxon>Tegillarca</taxon>
    </lineage>
</organism>
<evidence type="ECO:0000256" key="5">
    <source>
        <dbReference type="SAM" id="MobiDB-lite"/>
    </source>
</evidence>
<comment type="caution">
    <text evidence="6">The sequence shown here is derived from an EMBL/GenBank/DDBJ whole genome shotgun (WGS) entry which is preliminary data.</text>
</comment>
<keyword evidence="3" id="KW-0268">Exocytosis</keyword>
<keyword evidence="2" id="KW-0813">Transport</keyword>
<evidence type="ECO:0000256" key="4">
    <source>
        <dbReference type="ARBA" id="ARBA00022775"/>
    </source>
</evidence>
<proteinExistence type="inferred from homology"/>